<dbReference type="EMBL" id="MPDK01000018">
    <property type="protein sequence ID" value="PWI57139.1"/>
    <property type="molecule type" value="Genomic_DNA"/>
</dbReference>
<dbReference type="SMART" id="SM00283">
    <property type="entry name" value="MA"/>
    <property type="match status" value="1"/>
</dbReference>
<accession>A0A2U3D781</accession>
<dbReference type="PANTHER" id="PTHR32089">
    <property type="entry name" value="METHYL-ACCEPTING CHEMOTAXIS PROTEIN MCPB"/>
    <property type="match status" value="1"/>
</dbReference>
<dbReference type="Pfam" id="PF05227">
    <property type="entry name" value="CHASE3"/>
    <property type="match status" value="1"/>
</dbReference>
<dbReference type="PRINTS" id="PR00260">
    <property type="entry name" value="CHEMTRNSDUCR"/>
</dbReference>
<comment type="caution">
    <text evidence="10">The sequence shown here is derived from an EMBL/GenBank/DDBJ whole genome shotgun (WGS) entry which is preliminary data.</text>
</comment>
<evidence type="ECO:0000256" key="5">
    <source>
        <dbReference type="ARBA" id="ARBA00029447"/>
    </source>
</evidence>
<dbReference type="SUPFAM" id="SSF58104">
    <property type="entry name" value="Methyl-accepting chemotaxis protein (MCP) signaling domain"/>
    <property type="match status" value="1"/>
</dbReference>
<proteinExistence type="inferred from homology"/>
<evidence type="ECO:0000259" key="8">
    <source>
        <dbReference type="PROSITE" id="PS50111"/>
    </source>
</evidence>
<dbReference type="GO" id="GO:0005886">
    <property type="term" value="C:plasma membrane"/>
    <property type="evidence" value="ECO:0007669"/>
    <property type="project" value="UniProtKB-SubCell"/>
</dbReference>
<evidence type="ECO:0000256" key="2">
    <source>
        <dbReference type="ARBA" id="ARBA00022475"/>
    </source>
</evidence>
<evidence type="ECO:0000313" key="10">
    <source>
        <dbReference type="EMBL" id="PWI57139.1"/>
    </source>
</evidence>
<evidence type="ECO:0000256" key="3">
    <source>
        <dbReference type="ARBA" id="ARBA00023136"/>
    </source>
</evidence>
<feature type="domain" description="Methyl-accepting transducer" evidence="8">
    <location>
        <begin position="308"/>
        <end position="544"/>
    </location>
</feature>
<reference evidence="10 11" key="1">
    <citation type="submission" date="2016-11" db="EMBL/GenBank/DDBJ databases">
        <title>Comparative genomics of Acidibacillus ferroxidans species.</title>
        <authorList>
            <person name="Oliveira G."/>
            <person name="Nunes G."/>
            <person name="Oliveira R."/>
            <person name="Araujo F."/>
            <person name="Salim A."/>
            <person name="Scholte L."/>
            <person name="Morais D."/>
            <person name="Nancucheo I."/>
            <person name="Johnson D.B."/>
            <person name="Grail B."/>
            <person name="Bittencourt J."/>
            <person name="Valadares R."/>
        </authorList>
    </citation>
    <scope>NUCLEOTIDE SEQUENCE [LARGE SCALE GENOMIC DNA]</scope>
    <source>
        <strain evidence="10 11">Y002</strain>
    </source>
</reference>
<keyword evidence="7" id="KW-1133">Transmembrane helix</keyword>
<protein>
    <recommendedName>
        <fullName evidence="12">Methyl-accepting chemotaxis protein</fullName>
    </recommendedName>
</protein>
<dbReference type="PROSITE" id="PS50885">
    <property type="entry name" value="HAMP"/>
    <property type="match status" value="1"/>
</dbReference>
<dbReference type="RefSeq" id="WP_109431110.1">
    <property type="nucleotide sequence ID" value="NZ_MPDK01000018.1"/>
</dbReference>
<feature type="domain" description="HAMP" evidence="9">
    <location>
        <begin position="240"/>
        <end position="289"/>
    </location>
</feature>
<dbReference type="Gene3D" id="6.10.340.10">
    <property type="match status" value="1"/>
</dbReference>
<name>A0A2U3D781_SULT2</name>
<dbReference type="GO" id="GO:0006935">
    <property type="term" value="P:chemotaxis"/>
    <property type="evidence" value="ECO:0007669"/>
    <property type="project" value="InterPro"/>
</dbReference>
<dbReference type="AlphaFoldDB" id="A0A2U3D781"/>
<dbReference type="Gene3D" id="1.10.287.950">
    <property type="entry name" value="Methyl-accepting chemotaxis protein"/>
    <property type="match status" value="1"/>
</dbReference>
<keyword evidence="7" id="KW-0812">Transmembrane</keyword>
<evidence type="ECO:0000256" key="7">
    <source>
        <dbReference type="SAM" id="Phobius"/>
    </source>
</evidence>
<comment type="similarity">
    <text evidence="5">Belongs to the methyl-accepting chemotaxis (MCP) protein family.</text>
</comment>
<comment type="subcellular location">
    <subcellularLocation>
        <location evidence="1">Cell membrane</location>
    </subcellularLocation>
</comment>
<evidence type="ECO:0000259" key="9">
    <source>
        <dbReference type="PROSITE" id="PS50885"/>
    </source>
</evidence>
<keyword evidence="2" id="KW-1003">Cell membrane</keyword>
<keyword evidence="4 6" id="KW-0807">Transducer</keyword>
<evidence type="ECO:0000256" key="6">
    <source>
        <dbReference type="PROSITE-ProRule" id="PRU00284"/>
    </source>
</evidence>
<dbReference type="Pfam" id="PF00015">
    <property type="entry name" value="MCPsignal"/>
    <property type="match status" value="1"/>
</dbReference>
<dbReference type="PROSITE" id="PS50111">
    <property type="entry name" value="CHEMOTAXIS_TRANSDUC_2"/>
    <property type="match status" value="1"/>
</dbReference>
<dbReference type="Proteomes" id="UP000245380">
    <property type="component" value="Unassembled WGS sequence"/>
</dbReference>
<evidence type="ECO:0000256" key="4">
    <source>
        <dbReference type="ARBA" id="ARBA00023224"/>
    </source>
</evidence>
<keyword evidence="3 7" id="KW-0472">Membrane</keyword>
<dbReference type="PANTHER" id="PTHR32089:SF112">
    <property type="entry name" value="LYSOZYME-LIKE PROTEIN-RELATED"/>
    <property type="match status" value="1"/>
</dbReference>
<dbReference type="GO" id="GO:0007165">
    <property type="term" value="P:signal transduction"/>
    <property type="evidence" value="ECO:0007669"/>
    <property type="project" value="UniProtKB-KW"/>
</dbReference>
<dbReference type="InterPro" id="IPR003660">
    <property type="entry name" value="HAMP_dom"/>
</dbReference>
<sequence>MKKRLWESVTEGVKRRFHDSFWQLRERHVSIKVKVGGAFLSILSIIVLLGILLMTRLFALQAEVNTVAMQDLKIIKYGNVLKEDLLALDLGMQTYLVTGNPFILQSSYYPAIRQYENVYDVLKGLLATSDPSLQALESANTSVKDYVSYAGQLIQMRNRGDVIIAIQQDTSGAGDTFRTAAIDEIGRFIHYEEIQVNQDAENLSSQVKQTVLLILGLLLLAIAISIGVGVPATFQTPKHLKRVIAILESIALANGDLRKRIEDVHSRDEIQDLANVTNDLLASIAILVKQIMKDAHAVAESTGELGVAMDEMGGAVNHIAVTASEFSNVSEKAIDSLSVMKQRMVSIRQQSEEIIKKVELVRGAVERAKGNTDLGNQLIENVTESMKNIQIITETTYHHASDLGQTSRAIGSIVNTIKGITEQTHLLAFNAAIEAARAGEHGRGFAVVASEVRSLAERSRSAASEIEQIIQHNQQLVVELMNSMKESMGFVTQSQDVAQDARASFSNILESVQAVVPIANEIMDSVRTAGTAIEDSVERISGLTENLQMVALGSQQNVQSTAECLATVQEISASVHDLTALSEGLRERVGRFEI</sequence>
<feature type="transmembrane region" description="Helical" evidence="7">
    <location>
        <begin position="211"/>
        <end position="234"/>
    </location>
</feature>
<gene>
    <name evidence="10" type="ORF">BM613_10315</name>
</gene>
<dbReference type="OrthoDB" id="107771at2"/>
<dbReference type="InterPro" id="IPR007891">
    <property type="entry name" value="CHASE3"/>
</dbReference>
<evidence type="ECO:0000256" key="1">
    <source>
        <dbReference type="ARBA" id="ARBA00004236"/>
    </source>
</evidence>
<organism evidence="10 11">
    <name type="scientific">Sulfoacidibacillus thermotolerans</name>
    <name type="common">Acidibacillus sulfuroxidans</name>
    <dbReference type="NCBI Taxonomy" id="1765684"/>
    <lineage>
        <taxon>Bacteria</taxon>
        <taxon>Bacillati</taxon>
        <taxon>Bacillota</taxon>
        <taxon>Bacilli</taxon>
        <taxon>Bacillales</taxon>
        <taxon>Alicyclobacillaceae</taxon>
        <taxon>Sulfoacidibacillus</taxon>
    </lineage>
</organism>
<dbReference type="CDD" id="cd06225">
    <property type="entry name" value="HAMP"/>
    <property type="match status" value="1"/>
</dbReference>
<dbReference type="InterPro" id="IPR004090">
    <property type="entry name" value="Chemotax_Me-accpt_rcpt"/>
</dbReference>
<keyword evidence="11" id="KW-1185">Reference proteome</keyword>
<feature type="transmembrane region" description="Helical" evidence="7">
    <location>
        <begin position="35"/>
        <end position="59"/>
    </location>
</feature>
<evidence type="ECO:0000313" key="11">
    <source>
        <dbReference type="Proteomes" id="UP000245380"/>
    </source>
</evidence>
<dbReference type="InterPro" id="IPR004089">
    <property type="entry name" value="MCPsignal_dom"/>
</dbReference>
<dbReference type="GO" id="GO:0004888">
    <property type="term" value="F:transmembrane signaling receptor activity"/>
    <property type="evidence" value="ECO:0007669"/>
    <property type="project" value="InterPro"/>
</dbReference>
<evidence type="ECO:0008006" key="12">
    <source>
        <dbReference type="Google" id="ProtNLM"/>
    </source>
</evidence>